<gene>
    <name evidence="1" type="ORF">CRENPOLYSF1_90021</name>
</gene>
<dbReference type="EMBL" id="FUKI01000170">
    <property type="protein sequence ID" value="SJM96417.1"/>
    <property type="molecule type" value="Genomic_DNA"/>
</dbReference>
<protein>
    <submittedName>
        <fullName evidence="1">Uncharacterized protein</fullName>
    </submittedName>
</protein>
<keyword evidence="2" id="KW-1185">Reference proteome</keyword>
<name>A0A1R4HJL1_9GAMM</name>
<dbReference type="Proteomes" id="UP000195667">
    <property type="component" value="Unassembled WGS sequence"/>
</dbReference>
<dbReference type="RefSeq" id="WP_087145239.1">
    <property type="nucleotide sequence ID" value="NZ_FUKI01000170.1"/>
</dbReference>
<sequence length="71" mass="8192">MKSIAILHEGNAKPTHDNYLVRLLIQHLNLDNNLVDFYGMGSKSNFFKSDYVAYQLLKPKITDNQINKILL</sequence>
<evidence type="ECO:0000313" key="2">
    <source>
        <dbReference type="Proteomes" id="UP000195667"/>
    </source>
</evidence>
<evidence type="ECO:0000313" key="1">
    <source>
        <dbReference type="EMBL" id="SJM96417.1"/>
    </source>
</evidence>
<proteinExistence type="predicted"/>
<reference evidence="2" key="1">
    <citation type="submission" date="2017-02" db="EMBL/GenBank/DDBJ databases">
        <authorList>
            <person name="Daims H."/>
        </authorList>
    </citation>
    <scope>NUCLEOTIDE SEQUENCE [LARGE SCALE GENOMIC DNA]</scope>
</reference>
<dbReference type="AlphaFoldDB" id="A0A1R4HJL1"/>
<organism evidence="1 2">
    <name type="scientific">Crenothrix polyspora</name>
    <dbReference type="NCBI Taxonomy" id="360316"/>
    <lineage>
        <taxon>Bacteria</taxon>
        <taxon>Pseudomonadati</taxon>
        <taxon>Pseudomonadota</taxon>
        <taxon>Gammaproteobacteria</taxon>
        <taxon>Methylococcales</taxon>
        <taxon>Crenotrichaceae</taxon>
        <taxon>Crenothrix</taxon>
    </lineage>
</organism>
<accession>A0A1R4HJL1</accession>